<dbReference type="AlphaFoldDB" id="A0A640WH72"/>
<dbReference type="Proteomes" id="UP000466024">
    <property type="component" value="Unassembled WGS sequence"/>
</dbReference>
<dbReference type="InterPro" id="IPR036388">
    <property type="entry name" value="WH-like_DNA-bd_sf"/>
</dbReference>
<protein>
    <submittedName>
        <fullName evidence="6">LysR family transcriptional regulator</fullName>
    </submittedName>
</protein>
<comment type="caution">
    <text evidence="6">The sequence shown here is derived from an EMBL/GenBank/DDBJ whole genome shotgun (WGS) entry which is preliminary data.</text>
</comment>
<sequence>MAPSVSIIISFYSQHVRGVAILNKIAKRWNVAKMKCHRSCNEGIGFMDRFRQIEVFIAAVEHGSIAAAGRALDLSPAMAGKYLSALESTLGTRLMHRSTRALSLTEAGQQYLVASERIIDALLEADAEAREGRSQLAGEIRLGVPRAFGTLTLAPMLAAFCSAHPRITLNLHTDERYVDLVDGRLDLAVRIGQLPDSALHTRPLGSIRMGLCCAPGLLAPGARRDVSHICQLPRLVFTEARSPGDWMVSDGKNGAHVIDGPAVMRSDDIILLVRAAIEGLGIVYAPMFVLDEPLKDGRLVRLLADHQATRLDLQIVYTDRHHQPARVRALIDYLAACFQEAWT</sequence>
<organism evidence="6 7">
    <name type="scientific">Salinicola corii</name>
    <dbReference type="NCBI Taxonomy" id="2606937"/>
    <lineage>
        <taxon>Bacteria</taxon>
        <taxon>Pseudomonadati</taxon>
        <taxon>Pseudomonadota</taxon>
        <taxon>Gammaproteobacteria</taxon>
        <taxon>Oceanospirillales</taxon>
        <taxon>Halomonadaceae</taxon>
        <taxon>Salinicola</taxon>
    </lineage>
</organism>
<evidence type="ECO:0000259" key="5">
    <source>
        <dbReference type="PROSITE" id="PS50931"/>
    </source>
</evidence>
<dbReference type="InterPro" id="IPR005119">
    <property type="entry name" value="LysR_subst-bd"/>
</dbReference>
<evidence type="ECO:0000256" key="4">
    <source>
        <dbReference type="ARBA" id="ARBA00023163"/>
    </source>
</evidence>
<reference evidence="6 7" key="1">
    <citation type="submission" date="2019-08" db="EMBL/GenBank/DDBJ databases">
        <title>Bioinformatics analysis of the strain L3 and L5.</title>
        <authorList>
            <person name="Li X."/>
        </authorList>
    </citation>
    <scope>NUCLEOTIDE SEQUENCE [LARGE SCALE GENOMIC DNA]</scope>
    <source>
        <strain evidence="6 7">L3</strain>
    </source>
</reference>
<dbReference type="Pfam" id="PF00126">
    <property type="entry name" value="HTH_1"/>
    <property type="match status" value="1"/>
</dbReference>
<dbReference type="InterPro" id="IPR000847">
    <property type="entry name" value="LysR_HTH_N"/>
</dbReference>
<evidence type="ECO:0000256" key="2">
    <source>
        <dbReference type="ARBA" id="ARBA00023015"/>
    </source>
</evidence>
<dbReference type="Gene3D" id="1.10.10.10">
    <property type="entry name" value="Winged helix-like DNA-binding domain superfamily/Winged helix DNA-binding domain"/>
    <property type="match status" value="1"/>
</dbReference>
<evidence type="ECO:0000313" key="6">
    <source>
        <dbReference type="EMBL" id="KAA0019726.1"/>
    </source>
</evidence>
<dbReference type="InterPro" id="IPR036390">
    <property type="entry name" value="WH_DNA-bd_sf"/>
</dbReference>
<keyword evidence="3" id="KW-0238">DNA-binding</keyword>
<dbReference type="PANTHER" id="PTHR30537:SF5">
    <property type="entry name" value="HTH-TYPE TRANSCRIPTIONAL ACTIVATOR TTDR-RELATED"/>
    <property type="match status" value="1"/>
</dbReference>
<dbReference type="InterPro" id="IPR058163">
    <property type="entry name" value="LysR-type_TF_proteobact-type"/>
</dbReference>
<gene>
    <name evidence="6" type="ORF">F0A16_05205</name>
</gene>
<dbReference type="Pfam" id="PF03466">
    <property type="entry name" value="LysR_substrate"/>
    <property type="match status" value="1"/>
</dbReference>
<dbReference type="EMBL" id="VTPX01000002">
    <property type="protein sequence ID" value="KAA0019726.1"/>
    <property type="molecule type" value="Genomic_DNA"/>
</dbReference>
<evidence type="ECO:0000256" key="3">
    <source>
        <dbReference type="ARBA" id="ARBA00023125"/>
    </source>
</evidence>
<keyword evidence="4" id="KW-0804">Transcription</keyword>
<keyword evidence="7" id="KW-1185">Reference proteome</keyword>
<dbReference type="GO" id="GO:0003677">
    <property type="term" value="F:DNA binding"/>
    <property type="evidence" value="ECO:0007669"/>
    <property type="project" value="UniProtKB-KW"/>
</dbReference>
<name>A0A640WH72_9GAMM</name>
<keyword evidence="2" id="KW-0805">Transcription regulation</keyword>
<dbReference type="PANTHER" id="PTHR30537">
    <property type="entry name" value="HTH-TYPE TRANSCRIPTIONAL REGULATOR"/>
    <property type="match status" value="1"/>
</dbReference>
<dbReference type="SUPFAM" id="SSF53850">
    <property type="entry name" value="Periplasmic binding protein-like II"/>
    <property type="match status" value="1"/>
</dbReference>
<feature type="domain" description="HTH lysR-type" evidence="5">
    <location>
        <begin position="48"/>
        <end position="105"/>
    </location>
</feature>
<dbReference type="SUPFAM" id="SSF46785">
    <property type="entry name" value="Winged helix' DNA-binding domain"/>
    <property type="match status" value="1"/>
</dbReference>
<dbReference type="Gene3D" id="3.40.190.290">
    <property type="match status" value="1"/>
</dbReference>
<evidence type="ECO:0000313" key="7">
    <source>
        <dbReference type="Proteomes" id="UP000466024"/>
    </source>
</evidence>
<accession>A0A640WH72</accession>
<evidence type="ECO:0000256" key="1">
    <source>
        <dbReference type="ARBA" id="ARBA00009437"/>
    </source>
</evidence>
<proteinExistence type="inferred from homology"/>
<comment type="similarity">
    <text evidence="1">Belongs to the LysR transcriptional regulatory family.</text>
</comment>
<dbReference type="PROSITE" id="PS50931">
    <property type="entry name" value="HTH_LYSR"/>
    <property type="match status" value="1"/>
</dbReference>
<dbReference type="GO" id="GO:0003700">
    <property type="term" value="F:DNA-binding transcription factor activity"/>
    <property type="evidence" value="ECO:0007669"/>
    <property type="project" value="InterPro"/>
</dbReference>
<dbReference type="CDD" id="cd08422">
    <property type="entry name" value="PBP2_CrgA_like"/>
    <property type="match status" value="1"/>
</dbReference>